<dbReference type="GO" id="GO:0005886">
    <property type="term" value="C:plasma membrane"/>
    <property type="evidence" value="ECO:0007669"/>
    <property type="project" value="UniProtKB-SubCell"/>
</dbReference>
<keyword evidence="7" id="KW-0472">Membrane</keyword>
<dbReference type="AlphaFoldDB" id="R4YQK5"/>
<keyword evidence="4" id="KW-0547">Nucleotide-binding</keyword>
<evidence type="ECO:0000313" key="9">
    <source>
        <dbReference type="EMBL" id="CCK75523.1"/>
    </source>
</evidence>
<dbReference type="InterPro" id="IPR003593">
    <property type="entry name" value="AAA+_ATPase"/>
</dbReference>
<dbReference type="InterPro" id="IPR050086">
    <property type="entry name" value="MetN_ABC_transporter-like"/>
</dbReference>
<sequence>MFKLDHYQLDDRLNDITLNINSGEKVALLGPSGGGKTSLLNVLHQQCADQIAWCPQEHGLVEALSGYHNMYMGQLDQHYALYNLANLIKPLAKPKQAISELSVLLGLDPQQDLWKSVSQLSGGQRQRIGIGRALFRQQESFLGDEPVSSLDPVQAQQILELILNRHKTVILALHNRQQALSNFDRIIGIKAGRIVFDSPAKELIKNKYQAGLLDSLYE</sequence>
<evidence type="ECO:0000256" key="1">
    <source>
        <dbReference type="ARBA" id="ARBA00004417"/>
    </source>
</evidence>
<reference evidence="9 10" key="1">
    <citation type="journal article" date="2013" name="Nat. Commun.">
        <title>Genome sequence and functional genomic analysis of the oil-degrading bacterium Oleispira antarctica.</title>
        <authorList>
            <person name="Kube M."/>
            <person name="Chernikova T.N."/>
            <person name="Al-Ramahi Y."/>
            <person name="Beloqui A."/>
            <person name="Lopez-Cortez N."/>
            <person name="Guazzaroni M.E."/>
            <person name="Heipieper H.J."/>
            <person name="Klages S."/>
            <person name="Kotsyurbenko O.R."/>
            <person name="Langer I."/>
            <person name="Nechitaylo T.Y."/>
            <person name="Lunsdorf H."/>
            <person name="Fernandez M."/>
            <person name="Juarez S."/>
            <person name="Ciordia S."/>
            <person name="Singer A."/>
            <person name="Kagan O."/>
            <person name="Egorova O."/>
            <person name="Petit P.A."/>
            <person name="Stogios P."/>
            <person name="Kim Y."/>
            <person name="Tchigvintsev A."/>
            <person name="Flick R."/>
            <person name="Denaro R."/>
            <person name="Genovese M."/>
            <person name="Albar J.P."/>
            <person name="Reva O.N."/>
            <person name="Martinez-Gomariz M."/>
            <person name="Tran H."/>
            <person name="Ferrer M."/>
            <person name="Savchenko A."/>
            <person name="Yakunin A.F."/>
            <person name="Yakimov M.M."/>
            <person name="Golyshina O.V."/>
            <person name="Reinhardt R."/>
            <person name="Golyshin P.N."/>
        </authorList>
    </citation>
    <scope>NUCLEOTIDE SEQUENCE [LARGE SCALE GENOMIC DNA]</scope>
</reference>
<keyword evidence="2" id="KW-0813">Transport</keyword>
<dbReference type="HOGENOM" id="CLU_000604_1_22_6"/>
<keyword evidence="3" id="KW-1003">Cell membrane</keyword>
<evidence type="ECO:0000256" key="6">
    <source>
        <dbReference type="ARBA" id="ARBA00022967"/>
    </source>
</evidence>
<dbReference type="OrthoDB" id="9802264at2"/>
<dbReference type="PROSITE" id="PS50893">
    <property type="entry name" value="ABC_TRANSPORTER_2"/>
    <property type="match status" value="1"/>
</dbReference>
<proteinExistence type="predicted"/>
<dbReference type="KEGG" id="oai:OLEAN_C13470"/>
<dbReference type="PANTHER" id="PTHR43166">
    <property type="entry name" value="AMINO ACID IMPORT ATP-BINDING PROTEIN"/>
    <property type="match status" value="1"/>
</dbReference>
<dbReference type="STRING" id="698738.OLEAN_C13470"/>
<evidence type="ECO:0000256" key="7">
    <source>
        <dbReference type="ARBA" id="ARBA00023136"/>
    </source>
</evidence>
<dbReference type="SMART" id="SM00382">
    <property type="entry name" value="AAA"/>
    <property type="match status" value="1"/>
</dbReference>
<organism evidence="9 10">
    <name type="scientific">Oleispira antarctica RB-8</name>
    <dbReference type="NCBI Taxonomy" id="698738"/>
    <lineage>
        <taxon>Bacteria</taxon>
        <taxon>Pseudomonadati</taxon>
        <taxon>Pseudomonadota</taxon>
        <taxon>Gammaproteobacteria</taxon>
        <taxon>Oceanospirillales</taxon>
        <taxon>Oceanospirillaceae</taxon>
        <taxon>Oleispira</taxon>
    </lineage>
</organism>
<dbReference type="Proteomes" id="UP000032749">
    <property type="component" value="Chromosome"/>
</dbReference>
<dbReference type="EMBL" id="FO203512">
    <property type="protein sequence ID" value="CCK75523.1"/>
    <property type="molecule type" value="Genomic_DNA"/>
</dbReference>
<dbReference type="InterPro" id="IPR003439">
    <property type="entry name" value="ABC_transporter-like_ATP-bd"/>
</dbReference>
<evidence type="ECO:0000259" key="8">
    <source>
        <dbReference type="PROSITE" id="PS50893"/>
    </source>
</evidence>
<dbReference type="Gene3D" id="3.40.50.300">
    <property type="entry name" value="P-loop containing nucleotide triphosphate hydrolases"/>
    <property type="match status" value="1"/>
</dbReference>
<dbReference type="PROSITE" id="PS00211">
    <property type="entry name" value="ABC_TRANSPORTER_1"/>
    <property type="match status" value="1"/>
</dbReference>
<dbReference type="InterPro" id="IPR027417">
    <property type="entry name" value="P-loop_NTPase"/>
</dbReference>
<dbReference type="GO" id="GO:0005524">
    <property type="term" value="F:ATP binding"/>
    <property type="evidence" value="ECO:0007669"/>
    <property type="project" value="UniProtKB-KW"/>
</dbReference>
<evidence type="ECO:0000313" key="10">
    <source>
        <dbReference type="Proteomes" id="UP000032749"/>
    </source>
</evidence>
<dbReference type="SUPFAM" id="SSF52540">
    <property type="entry name" value="P-loop containing nucleoside triphosphate hydrolases"/>
    <property type="match status" value="1"/>
</dbReference>
<keyword evidence="5" id="KW-0067">ATP-binding</keyword>
<feature type="domain" description="ABC transporter" evidence="8">
    <location>
        <begin position="2"/>
        <end position="216"/>
    </location>
</feature>
<keyword evidence="6" id="KW-1278">Translocase</keyword>
<dbReference type="InterPro" id="IPR017871">
    <property type="entry name" value="ABC_transporter-like_CS"/>
</dbReference>
<evidence type="ECO:0000256" key="2">
    <source>
        <dbReference type="ARBA" id="ARBA00022448"/>
    </source>
</evidence>
<comment type="subcellular location">
    <subcellularLocation>
        <location evidence="1">Cell inner membrane</location>
        <topology evidence="1">Peripheral membrane protein</topology>
    </subcellularLocation>
</comment>
<evidence type="ECO:0000256" key="3">
    <source>
        <dbReference type="ARBA" id="ARBA00022475"/>
    </source>
</evidence>
<gene>
    <name evidence="9" type="ORF">OLEAN_C13470</name>
</gene>
<protein>
    <submittedName>
        <fullName evidence="9">ABC transporter related</fullName>
    </submittedName>
</protein>
<accession>R4YQK5</accession>
<evidence type="ECO:0000256" key="5">
    <source>
        <dbReference type="ARBA" id="ARBA00022840"/>
    </source>
</evidence>
<dbReference type="PANTHER" id="PTHR43166:SF6">
    <property type="entry name" value="PHOSPHONATES IMPORT ATP-BINDING PROTEIN PHNC"/>
    <property type="match status" value="1"/>
</dbReference>
<keyword evidence="10" id="KW-1185">Reference proteome</keyword>
<name>R4YQK5_OLEAN</name>
<evidence type="ECO:0000256" key="4">
    <source>
        <dbReference type="ARBA" id="ARBA00022741"/>
    </source>
</evidence>
<dbReference type="Pfam" id="PF00005">
    <property type="entry name" value="ABC_tran"/>
    <property type="match status" value="1"/>
</dbReference>
<dbReference type="GO" id="GO:0016887">
    <property type="term" value="F:ATP hydrolysis activity"/>
    <property type="evidence" value="ECO:0007669"/>
    <property type="project" value="InterPro"/>
</dbReference>